<evidence type="ECO:0000259" key="9">
    <source>
        <dbReference type="PROSITE" id="PS50928"/>
    </source>
</evidence>
<dbReference type="STRING" id="1385512.N784_04365"/>
<dbReference type="SUPFAM" id="SSF161098">
    <property type="entry name" value="MetI-like"/>
    <property type="match status" value="1"/>
</dbReference>
<comment type="similarity">
    <text evidence="2">Belongs to the binding-protein-dependent transport system permease family. CysTW subfamily.</text>
</comment>
<keyword evidence="7 8" id="KW-0472">Membrane</keyword>
<feature type="transmembrane region" description="Helical" evidence="8">
    <location>
        <begin position="151"/>
        <end position="174"/>
    </location>
</feature>
<dbReference type="GO" id="GO:0055085">
    <property type="term" value="P:transmembrane transport"/>
    <property type="evidence" value="ECO:0007669"/>
    <property type="project" value="InterPro"/>
</dbReference>
<dbReference type="PANTHER" id="PTHR42929:SF1">
    <property type="entry name" value="INNER MEMBRANE ABC TRANSPORTER PERMEASE PROTEIN YDCU-RELATED"/>
    <property type="match status" value="1"/>
</dbReference>
<accession>A0A0A5G690</accession>
<dbReference type="Pfam" id="PF00528">
    <property type="entry name" value="BPD_transp_1"/>
    <property type="match status" value="1"/>
</dbReference>
<evidence type="ECO:0000256" key="7">
    <source>
        <dbReference type="ARBA" id="ARBA00023136"/>
    </source>
</evidence>
<keyword evidence="6 8" id="KW-1133">Transmembrane helix</keyword>
<evidence type="ECO:0000256" key="1">
    <source>
        <dbReference type="ARBA" id="ARBA00004651"/>
    </source>
</evidence>
<evidence type="ECO:0000256" key="2">
    <source>
        <dbReference type="ARBA" id="ARBA00007069"/>
    </source>
</evidence>
<dbReference type="PANTHER" id="PTHR42929">
    <property type="entry name" value="INNER MEMBRANE ABC TRANSPORTER PERMEASE PROTEIN YDCU-RELATED-RELATED"/>
    <property type="match status" value="1"/>
</dbReference>
<gene>
    <name evidence="10" type="ORF">N784_04365</name>
</gene>
<proteinExistence type="inferred from homology"/>
<dbReference type="CDD" id="cd06261">
    <property type="entry name" value="TM_PBP2"/>
    <property type="match status" value="1"/>
</dbReference>
<keyword evidence="5 8" id="KW-0812">Transmembrane</keyword>
<feature type="transmembrane region" description="Helical" evidence="8">
    <location>
        <begin position="101"/>
        <end position="118"/>
    </location>
</feature>
<feature type="transmembrane region" description="Helical" evidence="8">
    <location>
        <begin position="243"/>
        <end position="265"/>
    </location>
</feature>
<protein>
    <submittedName>
        <fullName evidence="10">ABC transporter permease</fullName>
    </submittedName>
</protein>
<dbReference type="eggNOG" id="COG1176">
    <property type="taxonomic scope" value="Bacteria"/>
</dbReference>
<evidence type="ECO:0000256" key="8">
    <source>
        <dbReference type="RuleBase" id="RU363032"/>
    </source>
</evidence>
<feature type="transmembrane region" description="Helical" evidence="8">
    <location>
        <begin position="66"/>
        <end position="89"/>
    </location>
</feature>
<dbReference type="Proteomes" id="UP000030401">
    <property type="component" value="Unassembled WGS sequence"/>
</dbReference>
<dbReference type="GO" id="GO:0005886">
    <property type="term" value="C:plasma membrane"/>
    <property type="evidence" value="ECO:0007669"/>
    <property type="project" value="UniProtKB-SubCell"/>
</dbReference>
<evidence type="ECO:0000256" key="3">
    <source>
        <dbReference type="ARBA" id="ARBA00022448"/>
    </source>
</evidence>
<dbReference type="InterPro" id="IPR000515">
    <property type="entry name" value="MetI-like"/>
</dbReference>
<dbReference type="AlphaFoldDB" id="A0A0A5G690"/>
<organism evidence="10 11">
    <name type="scientific">Pontibacillus litoralis JSM 072002</name>
    <dbReference type="NCBI Taxonomy" id="1385512"/>
    <lineage>
        <taxon>Bacteria</taxon>
        <taxon>Bacillati</taxon>
        <taxon>Bacillota</taxon>
        <taxon>Bacilli</taxon>
        <taxon>Bacillales</taxon>
        <taxon>Bacillaceae</taxon>
        <taxon>Pontibacillus</taxon>
    </lineage>
</organism>
<sequence>MSKRKENLLGIAMVMPSFISLLILVIWPVMISIKESFMNGEGQFSFENYIYVFTEPMMLNNIKHTVVVTLISCIIVLFISYFIAIYLRFTSSKIANFIRKTYFIPMFVPGIIAIYGFINTYRDNGWIARLIGQENLPVLMYDIKGVVMMNMWFNIPFTTMLLVSALSAIPDSVIESAKDVGATKLKIFWKFIFPLSYKTMLVATTFLFMGIVGSFTAPFLVDSNAPQMLGVSMQQHFSVYHEFGQASSIAVIMFIMSAGIGYLYIHSMMKEEK</sequence>
<keyword evidence="11" id="KW-1185">Reference proteome</keyword>
<reference evidence="10 11" key="1">
    <citation type="submission" date="2013-08" db="EMBL/GenBank/DDBJ databases">
        <authorList>
            <person name="Huang J."/>
            <person name="Wang G."/>
        </authorList>
    </citation>
    <scope>NUCLEOTIDE SEQUENCE [LARGE SCALE GENOMIC DNA]</scope>
    <source>
        <strain evidence="10 11">JSM 072002</strain>
    </source>
</reference>
<keyword evidence="3 8" id="KW-0813">Transport</keyword>
<evidence type="ECO:0000256" key="4">
    <source>
        <dbReference type="ARBA" id="ARBA00022475"/>
    </source>
</evidence>
<dbReference type="InterPro" id="IPR035906">
    <property type="entry name" value="MetI-like_sf"/>
</dbReference>
<feature type="transmembrane region" description="Helical" evidence="8">
    <location>
        <begin position="195"/>
        <end position="221"/>
    </location>
</feature>
<name>A0A0A5G690_9BACI</name>
<dbReference type="OrthoDB" id="2162374at2"/>
<evidence type="ECO:0000313" key="10">
    <source>
        <dbReference type="EMBL" id="KGX86605.1"/>
    </source>
</evidence>
<feature type="domain" description="ABC transmembrane type-1" evidence="9">
    <location>
        <begin position="62"/>
        <end position="264"/>
    </location>
</feature>
<comment type="caution">
    <text evidence="10">The sequence shown here is derived from an EMBL/GenBank/DDBJ whole genome shotgun (WGS) entry which is preliminary data.</text>
</comment>
<evidence type="ECO:0000256" key="5">
    <source>
        <dbReference type="ARBA" id="ARBA00022692"/>
    </source>
</evidence>
<dbReference type="Gene3D" id="1.10.3720.10">
    <property type="entry name" value="MetI-like"/>
    <property type="match status" value="1"/>
</dbReference>
<evidence type="ECO:0000256" key="6">
    <source>
        <dbReference type="ARBA" id="ARBA00022989"/>
    </source>
</evidence>
<evidence type="ECO:0000313" key="11">
    <source>
        <dbReference type="Proteomes" id="UP000030401"/>
    </source>
</evidence>
<dbReference type="RefSeq" id="WP_036834338.1">
    <property type="nucleotide sequence ID" value="NZ_AVPG01000012.1"/>
</dbReference>
<comment type="subcellular location">
    <subcellularLocation>
        <location evidence="1 8">Cell membrane</location>
        <topology evidence="1 8">Multi-pass membrane protein</topology>
    </subcellularLocation>
</comment>
<feature type="transmembrane region" description="Helical" evidence="8">
    <location>
        <begin position="7"/>
        <end position="30"/>
    </location>
</feature>
<dbReference type="PROSITE" id="PS50928">
    <property type="entry name" value="ABC_TM1"/>
    <property type="match status" value="1"/>
</dbReference>
<keyword evidence="4" id="KW-1003">Cell membrane</keyword>
<dbReference type="EMBL" id="AVPG01000012">
    <property type="protein sequence ID" value="KGX86605.1"/>
    <property type="molecule type" value="Genomic_DNA"/>
</dbReference>